<feature type="region of interest" description="Disordered" evidence="2">
    <location>
        <begin position="38"/>
        <end position="60"/>
    </location>
</feature>
<accession>A0A9Q1N2Y6</accession>
<dbReference type="PANTHER" id="PTHR33155">
    <property type="entry name" value="FANTASTIC FOUR-LIKE PROTEIN (DUF3049)"/>
    <property type="match status" value="1"/>
</dbReference>
<protein>
    <recommendedName>
        <fullName evidence="3">FAF domain-containing protein</fullName>
    </recommendedName>
</protein>
<feature type="region of interest" description="Disordered" evidence="2">
    <location>
        <begin position="140"/>
        <end position="159"/>
    </location>
</feature>
<evidence type="ECO:0000313" key="4">
    <source>
        <dbReference type="EMBL" id="KAJ8572938.1"/>
    </source>
</evidence>
<dbReference type="InterPro" id="IPR021410">
    <property type="entry name" value="FAF"/>
</dbReference>
<dbReference type="Proteomes" id="UP001152561">
    <property type="component" value="Unassembled WGS sequence"/>
</dbReference>
<comment type="caution">
    <text evidence="4">The sequence shown here is derived from an EMBL/GenBank/DDBJ whole genome shotgun (WGS) entry which is preliminary data.</text>
</comment>
<keyword evidence="5" id="KW-1185">Reference proteome</keyword>
<name>A0A9Q1N2Y6_9SOLA</name>
<gene>
    <name evidence="4" type="ORF">K7X08_009449</name>
</gene>
<dbReference type="InterPro" id="IPR046431">
    <property type="entry name" value="FAF_dom"/>
</dbReference>
<comment type="similarity">
    <text evidence="1">Belongs to the fantastic four family.</text>
</comment>
<sequence>MMTSFCNKKVHPFLSLPNSKGNGRTVLDFFLPRRDISIGGDTQKPTNHLESTATTPPVAAAEKKDPGRIGFLDEVGGSVDGLMSCTETLGFESSDERLVDDQIEDHHDIDLVTRKSYCTNNNIAASTNNNSRCWQRSNLEKKERKKFPPPLSSLSQDGKPNFFMRAVRKDGRLELTEVKISRPETLLASRQDGRLRLHLIRDLEEENEDFPLETEKHLDDEENDFFVETGEHLDDGEAMETIEEKVAEWKFPMTSSGSGDGHRRCYGGHHGHGPNNNHHDLHVWRQPCVTSRRSKLDGKLEIKVY</sequence>
<dbReference type="PANTHER" id="PTHR33155:SF27">
    <property type="entry name" value="FANTASTIC FOUR-LIKE PROTEIN (DUF3049)"/>
    <property type="match status" value="1"/>
</dbReference>
<dbReference type="AlphaFoldDB" id="A0A9Q1N2Y6"/>
<evidence type="ECO:0000313" key="5">
    <source>
        <dbReference type="Proteomes" id="UP001152561"/>
    </source>
</evidence>
<dbReference type="Pfam" id="PF11250">
    <property type="entry name" value="FAF"/>
    <property type="match status" value="1"/>
</dbReference>
<evidence type="ECO:0000256" key="2">
    <source>
        <dbReference type="SAM" id="MobiDB-lite"/>
    </source>
</evidence>
<dbReference type="OrthoDB" id="1931928at2759"/>
<feature type="compositionally biased region" description="Polar residues" evidence="2">
    <location>
        <begin position="43"/>
        <end position="55"/>
    </location>
</feature>
<dbReference type="EMBL" id="JAJAGQ010000001">
    <property type="protein sequence ID" value="KAJ8572938.1"/>
    <property type="molecule type" value="Genomic_DNA"/>
</dbReference>
<organism evidence="4 5">
    <name type="scientific">Anisodus acutangulus</name>
    <dbReference type="NCBI Taxonomy" id="402998"/>
    <lineage>
        <taxon>Eukaryota</taxon>
        <taxon>Viridiplantae</taxon>
        <taxon>Streptophyta</taxon>
        <taxon>Embryophyta</taxon>
        <taxon>Tracheophyta</taxon>
        <taxon>Spermatophyta</taxon>
        <taxon>Magnoliopsida</taxon>
        <taxon>eudicotyledons</taxon>
        <taxon>Gunneridae</taxon>
        <taxon>Pentapetalae</taxon>
        <taxon>asterids</taxon>
        <taxon>lamiids</taxon>
        <taxon>Solanales</taxon>
        <taxon>Solanaceae</taxon>
        <taxon>Solanoideae</taxon>
        <taxon>Hyoscyameae</taxon>
        <taxon>Anisodus</taxon>
    </lineage>
</organism>
<proteinExistence type="inferred from homology"/>
<evidence type="ECO:0000259" key="3">
    <source>
        <dbReference type="Pfam" id="PF11250"/>
    </source>
</evidence>
<reference evidence="5" key="1">
    <citation type="journal article" date="2023" name="Proc. Natl. Acad. Sci. U.S.A.">
        <title>Genomic and structural basis for evolution of tropane alkaloid biosynthesis.</title>
        <authorList>
            <person name="Wanga Y.-J."/>
            <person name="Taina T."/>
            <person name="Yua J.-Y."/>
            <person name="Lia J."/>
            <person name="Xua B."/>
            <person name="Chenc J."/>
            <person name="D'Auriad J.C."/>
            <person name="Huanga J.-P."/>
            <person name="Huanga S.-X."/>
        </authorList>
    </citation>
    <scope>NUCLEOTIDE SEQUENCE [LARGE SCALE GENOMIC DNA]</scope>
    <source>
        <strain evidence="5">cv. KIB-2019</strain>
    </source>
</reference>
<evidence type="ECO:0000256" key="1">
    <source>
        <dbReference type="ARBA" id="ARBA00008690"/>
    </source>
</evidence>
<feature type="domain" description="FAF" evidence="3">
    <location>
        <begin position="146"/>
        <end position="199"/>
    </location>
</feature>